<sequence>MLAPRPGALHHHLGTQPLQAPQPLCHSLGGRWRPPTSGALTTLPLPGVLHLAPFVESAASAGDSTGRHTPSLIPERLGGRPHPDPGAAPPAEPPAASAWPGSRPHPVPGQRPQSGDQRLHRRPNGVAAGQALPNSGPRPLFLPRPPAAHPSEAPGRVNTTRVLLWGSFSPSGRGSSGQTRSGPPAACSADRSGFAAARFTMQGPGSGRGMGHRLLSPLVQLALPETTPQGQDGGSAAPRTALPGCHLCMGSDRPGDGTLLHG</sequence>
<dbReference type="EMBL" id="JANPWB010000012">
    <property type="protein sequence ID" value="KAJ1113765.1"/>
    <property type="molecule type" value="Genomic_DNA"/>
</dbReference>
<feature type="region of interest" description="Disordered" evidence="1">
    <location>
        <begin position="59"/>
        <end position="156"/>
    </location>
</feature>
<feature type="compositionally biased region" description="Pro residues" evidence="1">
    <location>
        <begin position="84"/>
        <end position="93"/>
    </location>
</feature>
<protein>
    <submittedName>
        <fullName evidence="2">Uncharacterized protein</fullName>
    </submittedName>
</protein>
<accession>A0AAV7NLU5</accession>
<organism evidence="2 3">
    <name type="scientific">Pleurodeles waltl</name>
    <name type="common">Iberian ribbed newt</name>
    <dbReference type="NCBI Taxonomy" id="8319"/>
    <lineage>
        <taxon>Eukaryota</taxon>
        <taxon>Metazoa</taxon>
        <taxon>Chordata</taxon>
        <taxon>Craniata</taxon>
        <taxon>Vertebrata</taxon>
        <taxon>Euteleostomi</taxon>
        <taxon>Amphibia</taxon>
        <taxon>Batrachia</taxon>
        <taxon>Caudata</taxon>
        <taxon>Salamandroidea</taxon>
        <taxon>Salamandridae</taxon>
        <taxon>Pleurodelinae</taxon>
        <taxon>Pleurodeles</taxon>
    </lineage>
</organism>
<name>A0AAV7NLU5_PLEWA</name>
<evidence type="ECO:0000256" key="1">
    <source>
        <dbReference type="SAM" id="MobiDB-lite"/>
    </source>
</evidence>
<keyword evidence="3" id="KW-1185">Reference proteome</keyword>
<reference evidence="2" key="1">
    <citation type="journal article" date="2022" name="bioRxiv">
        <title>Sequencing and chromosome-scale assembly of the giantPleurodeles waltlgenome.</title>
        <authorList>
            <person name="Brown T."/>
            <person name="Elewa A."/>
            <person name="Iarovenko S."/>
            <person name="Subramanian E."/>
            <person name="Araus A.J."/>
            <person name="Petzold A."/>
            <person name="Susuki M."/>
            <person name="Suzuki K.-i.T."/>
            <person name="Hayashi T."/>
            <person name="Toyoda A."/>
            <person name="Oliveira C."/>
            <person name="Osipova E."/>
            <person name="Leigh N.D."/>
            <person name="Simon A."/>
            <person name="Yun M.H."/>
        </authorList>
    </citation>
    <scope>NUCLEOTIDE SEQUENCE</scope>
    <source>
        <strain evidence="2">20211129_DDA</strain>
        <tissue evidence="2">Liver</tissue>
    </source>
</reference>
<feature type="compositionally biased region" description="Low complexity" evidence="1">
    <location>
        <begin position="168"/>
        <end position="184"/>
    </location>
</feature>
<dbReference type="Proteomes" id="UP001066276">
    <property type="component" value="Chromosome 8"/>
</dbReference>
<feature type="region of interest" description="Disordered" evidence="1">
    <location>
        <begin position="1"/>
        <end position="30"/>
    </location>
</feature>
<proteinExistence type="predicted"/>
<feature type="region of interest" description="Disordered" evidence="1">
    <location>
        <begin position="168"/>
        <end position="189"/>
    </location>
</feature>
<dbReference type="AlphaFoldDB" id="A0AAV7NLU5"/>
<comment type="caution">
    <text evidence="2">The sequence shown here is derived from an EMBL/GenBank/DDBJ whole genome shotgun (WGS) entry which is preliminary data.</text>
</comment>
<gene>
    <name evidence="2" type="ORF">NDU88_002007</name>
</gene>
<evidence type="ECO:0000313" key="2">
    <source>
        <dbReference type="EMBL" id="KAJ1113765.1"/>
    </source>
</evidence>
<evidence type="ECO:0000313" key="3">
    <source>
        <dbReference type="Proteomes" id="UP001066276"/>
    </source>
</evidence>